<sequence>MLLMKIKNHENQEHPLPLPEYAACKINLDSGNGSSCTLAAPPIPPSATISFPCIQSRNQEPICGDVSPNQEHQEVVAFPLRI</sequence>
<accession>A0A0A9EG66</accession>
<name>A0A0A9EG66_ARUDO</name>
<protein>
    <submittedName>
        <fullName evidence="1">Uncharacterized protein</fullName>
    </submittedName>
</protein>
<proteinExistence type="predicted"/>
<reference evidence="1" key="1">
    <citation type="submission" date="2014-09" db="EMBL/GenBank/DDBJ databases">
        <authorList>
            <person name="Magalhaes I.L.F."/>
            <person name="Oliveira U."/>
            <person name="Santos F.R."/>
            <person name="Vidigal T.H.D.A."/>
            <person name="Brescovit A.D."/>
            <person name="Santos A.J."/>
        </authorList>
    </citation>
    <scope>NUCLEOTIDE SEQUENCE</scope>
    <source>
        <tissue evidence="1">Shoot tissue taken approximately 20 cm above the soil surface</tissue>
    </source>
</reference>
<evidence type="ECO:0000313" key="1">
    <source>
        <dbReference type="EMBL" id="JAD95022.1"/>
    </source>
</evidence>
<organism evidence="1">
    <name type="scientific">Arundo donax</name>
    <name type="common">Giant reed</name>
    <name type="synonym">Donax arundinaceus</name>
    <dbReference type="NCBI Taxonomy" id="35708"/>
    <lineage>
        <taxon>Eukaryota</taxon>
        <taxon>Viridiplantae</taxon>
        <taxon>Streptophyta</taxon>
        <taxon>Embryophyta</taxon>
        <taxon>Tracheophyta</taxon>
        <taxon>Spermatophyta</taxon>
        <taxon>Magnoliopsida</taxon>
        <taxon>Liliopsida</taxon>
        <taxon>Poales</taxon>
        <taxon>Poaceae</taxon>
        <taxon>PACMAD clade</taxon>
        <taxon>Arundinoideae</taxon>
        <taxon>Arundineae</taxon>
        <taxon>Arundo</taxon>
    </lineage>
</organism>
<reference evidence="1" key="2">
    <citation type="journal article" date="2015" name="Data Brief">
        <title>Shoot transcriptome of the giant reed, Arundo donax.</title>
        <authorList>
            <person name="Barrero R.A."/>
            <person name="Guerrero F.D."/>
            <person name="Moolhuijzen P."/>
            <person name="Goolsby J.A."/>
            <person name="Tidwell J."/>
            <person name="Bellgard S.E."/>
            <person name="Bellgard M.I."/>
        </authorList>
    </citation>
    <scope>NUCLEOTIDE SEQUENCE</scope>
    <source>
        <tissue evidence="1">Shoot tissue taken approximately 20 cm above the soil surface</tissue>
    </source>
</reference>
<dbReference type="AlphaFoldDB" id="A0A0A9EG66"/>
<dbReference type="EMBL" id="GBRH01202873">
    <property type="protein sequence ID" value="JAD95022.1"/>
    <property type="molecule type" value="Transcribed_RNA"/>
</dbReference>